<name>A0A927R7L7_9ACTN</name>
<dbReference type="InterPro" id="IPR036263">
    <property type="entry name" value="Chorismate_II_sf"/>
</dbReference>
<dbReference type="EC" id="4.2.99.21" evidence="4"/>
<organism evidence="4 5">
    <name type="scientific">Plantactinospora soyae</name>
    <dbReference type="NCBI Taxonomy" id="1544732"/>
    <lineage>
        <taxon>Bacteria</taxon>
        <taxon>Bacillati</taxon>
        <taxon>Actinomycetota</taxon>
        <taxon>Actinomycetes</taxon>
        <taxon>Micromonosporales</taxon>
        <taxon>Micromonosporaceae</taxon>
        <taxon>Plantactinospora</taxon>
    </lineage>
</organism>
<dbReference type="SMART" id="SM00830">
    <property type="entry name" value="CM_2"/>
    <property type="match status" value="1"/>
</dbReference>
<evidence type="ECO:0000256" key="2">
    <source>
        <dbReference type="SAM" id="Coils"/>
    </source>
</evidence>
<dbReference type="InterPro" id="IPR002701">
    <property type="entry name" value="CM_II_prokaryot"/>
</dbReference>
<dbReference type="PROSITE" id="PS51168">
    <property type="entry name" value="CHORISMATE_MUT_2"/>
    <property type="match status" value="1"/>
</dbReference>
<keyword evidence="2" id="KW-0175">Coiled coil</keyword>
<dbReference type="PANTHER" id="PTHR38041">
    <property type="entry name" value="CHORISMATE MUTASE"/>
    <property type="match status" value="1"/>
</dbReference>
<dbReference type="InterPro" id="IPR051331">
    <property type="entry name" value="Chorismate_mutase-related"/>
</dbReference>
<dbReference type="PANTHER" id="PTHR38041:SF1">
    <property type="entry name" value="CHORISMATE MUTASE"/>
    <property type="match status" value="1"/>
</dbReference>
<sequence>MAAQQVRDLAEIRVRIDLLDREVVRLLAERETLVRQAGRLKSDSSAVRAPDRVAEVIARVRAVAEEVGASPAVVERTYRAMIDAFIELELAVHRETDASEPSLP</sequence>
<evidence type="ECO:0000313" key="4">
    <source>
        <dbReference type="EMBL" id="MBE1487966.1"/>
    </source>
</evidence>
<evidence type="ECO:0000256" key="1">
    <source>
        <dbReference type="ARBA" id="ARBA00023235"/>
    </source>
</evidence>
<reference evidence="4" key="1">
    <citation type="submission" date="2020-10" db="EMBL/GenBank/DDBJ databases">
        <title>Sequencing the genomes of 1000 actinobacteria strains.</title>
        <authorList>
            <person name="Klenk H.-P."/>
        </authorList>
    </citation>
    <scope>NUCLEOTIDE SEQUENCE</scope>
    <source>
        <strain evidence="4">DSM 46832</strain>
    </source>
</reference>
<keyword evidence="4" id="KW-0670">Pyruvate</keyword>
<dbReference type="GO" id="GO:0009697">
    <property type="term" value="P:salicylic acid biosynthetic process"/>
    <property type="evidence" value="ECO:0007669"/>
    <property type="project" value="TreeGrafter"/>
</dbReference>
<keyword evidence="4" id="KW-0456">Lyase</keyword>
<feature type="coiled-coil region" evidence="2">
    <location>
        <begin position="9"/>
        <end position="36"/>
    </location>
</feature>
<dbReference type="GO" id="GO:0004106">
    <property type="term" value="F:chorismate mutase activity"/>
    <property type="evidence" value="ECO:0007669"/>
    <property type="project" value="InterPro"/>
</dbReference>
<dbReference type="SUPFAM" id="SSF48600">
    <property type="entry name" value="Chorismate mutase II"/>
    <property type="match status" value="1"/>
</dbReference>
<evidence type="ECO:0000259" key="3">
    <source>
        <dbReference type="PROSITE" id="PS51168"/>
    </source>
</evidence>
<dbReference type="Pfam" id="PF01817">
    <property type="entry name" value="CM_2"/>
    <property type="match status" value="1"/>
</dbReference>
<dbReference type="GO" id="GO:0046417">
    <property type="term" value="P:chorismate metabolic process"/>
    <property type="evidence" value="ECO:0007669"/>
    <property type="project" value="InterPro"/>
</dbReference>
<keyword evidence="5" id="KW-1185">Reference proteome</keyword>
<proteinExistence type="predicted"/>
<dbReference type="AlphaFoldDB" id="A0A927R7L7"/>
<gene>
    <name evidence="4" type="ORF">H4W31_003604</name>
</gene>
<dbReference type="InterPro" id="IPR036979">
    <property type="entry name" value="CM_dom_sf"/>
</dbReference>
<comment type="caution">
    <text evidence="4">The sequence shown here is derived from an EMBL/GenBank/DDBJ whole genome shotgun (WGS) entry which is preliminary data.</text>
</comment>
<dbReference type="RefSeq" id="WP_192767721.1">
    <property type="nucleotide sequence ID" value="NZ_JADBEB010000001.1"/>
</dbReference>
<keyword evidence="1" id="KW-0413">Isomerase</keyword>
<dbReference type="Gene3D" id="1.20.59.10">
    <property type="entry name" value="Chorismate mutase"/>
    <property type="match status" value="1"/>
</dbReference>
<dbReference type="GO" id="GO:0043904">
    <property type="term" value="F:isochorismate pyruvate lyase activity"/>
    <property type="evidence" value="ECO:0007669"/>
    <property type="project" value="UniProtKB-EC"/>
</dbReference>
<accession>A0A927R7L7</accession>
<dbReference type="EMBL" id="JADBEB010000001">
    <property type="protein sequence ID" value="MBE1487966.1"/>
    <property type="molecule type" value="Genomic_DNA"/>
</dbReference>
<evidence type="ECO:0000313" key="5">
    <source>
        <dbReference type="Proteomes" id="UP000649753"/>
    </source>
</evidence>
<feature type="domain" description="Chorismate mutase" evidence="3">
    <location>
        <begin position="3"/>
        <end position="93"/>
    </location>
</feature>
<dbReference type="Proteomes" id="UP000649753">
    <property type="component" value="Unassembled WGS sequence"/>
</dbReference>
<protein>
    <submittedName>
        <fullName evidence="4">Isochorismate pyruvate lyase</fullName>
        <ecNumber evidence="4">4.2.99.21</ecNumber>
    </submittedName>
</protein>